<dbReference type="Gene3D" id="4.10.240.10">
    <property type="entry name" value="Zn(2)-C6 fungal-type DNA-binding domain"/>
    <property type="match status" value="1"/>
</dbReference>
<dbReference type="EMBL" id="KV419403">
    <property type="protein sequence ID" value="KZS94960.1"/>
    <property type="molecule type" value="Genomic_DNA"/>
</dbReference>
<dbReference type="GO" id="GO:0003677">
    <property type="term" value="F:DNA binding"/>
    <property type="evidence" value="ECO:0007669"/>
    <property type="project" value="InterPro"/>
</dbReference>
<dbReference type="InterPro" id="IPR017896">
    <property type="entry name" value="4Fe4S_Fe-S-bd"/>
</dbReference>
<dbReference type="Pfam" id="PF04082">
    <property type="entry name" value="Fungal_trans"/>
    <property type="match status" value="1"/>
</dbReference>
<feature type="domain" description="Zn(2)-C6 fungal-type" evidence="6">
    <location>
        <begin position="68"/>
        <end position="97"/>
    </location>
</feature>
<dbReference type="GO" id="GO:0006351">
    <property type="term" value="P:DNA-templated transcription"/>
    <property type="evidence" value="ECO:0007669"/>
    <property type="project" value="InterPro"/>
</dbReference>
<feature type="compositionally biased region" description="Pro residues" evidence="5">
    <location>
        <begin position="279"/>
        <end position="288"/>
    </location>
</feature>
<dbReference type="CDD" id="cd00067">
    <property type="entry name" value="GAL4"/>
    <property type="match status" value="1"/>
</dbReference>
<dbReference type="Proteomes" id="UP000076722">
    <property type="component" value="Unassembled WGS sequence"/>
</dbReference>
<dbReference type="SUPFAM" id="SSF57701">
    <property type="entry name" value="Zn2/Cys6 DNA-binding domain"/>
    <property type="match status" value="1"/>
</dbReference>
<feature type="domain" description="4Fe-4S ferredoxin-type" evidence="7">
    <location>
        <begin position="75"/>
        <end position="107"/>
    </location>
</feature>
<dbReference type="CDD" id="cd12148">
    <property type="entry name" value="fungal_TF_MHR"/>
    <property type="match status" value="1"/>
</dbReference>
<feature type="compositionally biased region" description="Polar residues" evidence="5">
    <location>
        <begin position="861"/>
        <end position="874"/>
    </location>
</feature>
<dbReference type="GO" id="GO:0008270">
    <property type="term" value="F:zinc ion binding"/>
    <property type="evidence" value="ECO:0007669"/>
    <property type="project" value="InterPro"/>
</dbReference>
<dbReference type="InterPro" id="IPR001138">
    <property type="entry name" value="Zn2Cys6_DnaBD"/>
</dbReference>
<evidence type="ECO:0008006" key="10">
    <source>
        <dbReference type="Google" id="ProtNLM"/>
    </source>
</evidence>
<evidence type="ECO:0000256" key="2">
    <source>
        <dbReference type="ARBA" id="ARBA00022723"/>
    </source>
</evidence>
<keyword evidence="3" id="KW-0539">Nucleus</keyword>
<dbReference type="GO" id="GO:0000981">
    <property type="term" value="F:DNA-binding transcription factor activity, RNA polymerase II-specific"/>
    <property type="evidence" value="ECO:0007669"/>
    <property type="project" value="InterPro"/>
</dbReference>
<dbReference type="SMART" id="SM00066">
    <property type="entry name" value="GAL4"/>
    <property type="match status" value="1"/>
</dbReference>
<feature type="compositionally biased region" description="Gly residues" evidence="5">
    <location>
        <begin position="192"/>
        <end position="201"/>
    </location>
</feature>
<feature type="compositionally biased region" description="Low complexity" evidence="5">
    <location>
        <begin position="741"/>
        <end position="771"/>
    </location>
</feature>
<sequence length="1127" mass="120301">MPSTDELLPTMSGTNTPNAGGSGAGGSASHGPGAGGGTGQGSGRAPRRRADRTEGHLAGGPDAGRTLSCSECRRLKLKCDRKWPCQSCIKRGCASICPNGSLTPGQSNRFILHGSEQLHRKIHEMSQRISALEDALTILQTEKDPTSQHPLLGEELLRIKLPPDTQSAVDDYGAKDKNIPSLNSTIATTSTGGAGGSGGGGEPKDSGTSDASDVEGTLAGELGTLTLGSDGRMNYLGKTAKIEFILHQPGDDEEAEAEAERSPTRQGSRHQSPETPFAAPSPPSSKPPDLPDDIIKVSESFIFSVPKDSELKITDLYAYLPPISRAWNLCELYFNHASWFYSPITKDEFIEETFSPVYRLTGSLSTTPTLANSSEEGRPGPHELALLFQVFAIGALTDLALPPLNGESDKYQTLSRAALCIEPPWDGCTIPLVQTIHLMLYANIMWEQTLIPEVAWVLMGSLAKFAHSLGLHRDPAKWNLGPKETQRRRLVFWELYAMDSWQSLGFGRPPSFSASHVDVQIPEDDVTDAKGNHIHARTFIYYRNCFVRDCIRAVIDHTYQIKPFRYASVLELDKKVREYDFGTLFKESDNALPTIGIFMQKHLMSCTREFALLYVHRSFFTRSLTQHPNDPLQSTYAPSVLATFRCAVALLQVVKMLFTKNPTFIGRFSLPWTYVVTTAVVTGSIVARGPRSSLAPVAYQQLNMALELFQAASVYSRRSLHALPILHRLKQRADQAINALGPGPSSNPFSPPNLKAASSSSAASPGGSANSETTDGDELDAYGGKARVVRLDTQHPQSPTSSLRGSQTPTSTPSPRSHGHVLPTNPNITHMRGHSATRSQSQPQPFGHGHSGGSANNSSHTTPLHSALSTPQPQLRENLNNNYQLYTHQLFNPGGAPTTQSISPSNSMHELELPSSSAVSEGIMGVGGGTGSMALGAGGVGDHDEHDFSWMDGFGVGAPMDQFPLVPPEVGGNILRAHDAHHLNQNNLNFDLSSIQSLRSHDPSEEIVLPSLPLLGGNTITPSGMLRGGGSPGRSGLGSPLGFGSAYLSSGTTGGAGGGSPGSPDVIMGGVGIGDDVSSWLSGPGGGGVAGEYGGVGGGSGVVDNDQWQLWLQELQRNNNGMSPGYQ</sequence>
<feature type="region of interest" description="Disordered" evidence="5">
    <location>
        <begin position="738"/>
        <end position="779"/>
    </location>
</feature>
<comment type="subcellular location">
    <subcellularLocation>
        <location evidence="1">Nucleus</location>
    </subcellularLocation>
</comment>
<feature type="coiled-coil region" evidence="4">
    <location>
        <begin position="115"/>
        <end position="142"/>
    </location>
</feature>
<keyword evidence="2" id="KW-0479">Metal-binding</keyword>
<protein>
    <recommendedName>
        <fullName evidence="10">Zn(2)-C6 fungal-type domain-containing protein</fullName>
    </recommendedName>
</protein>
<evidence type="ECO:0000256" key="4">
    <source>
        <dbReference type="SAM" id="Coils"/>
    </source>
</evidence>
<evidence type="ECO:0000259" key="7">
    <source>
        <dbReference type="PROSITE" id="PS51379"/>
    </source>
</evidence>
<dbReference type="InterPro" id="IPR007219">
    <property type="entry name" value="XnlR_reg_dom"/>
</dbReference>
<proteinExistence type="predicted"/>
<dbReference type="InterPro" id="IPR050613">
    <property type="entry name" value="Sec_Metabolite_Reg"/>
</dbReference>
<feature type="compositionally biased region" description="Polar residues" evidence="5">
    <location>
        <begin position="897"/>
        <end position="916"/>
    </location>
</feature>
<feature type="compositionally biased region" description="Polar residues" evidence="5">
    <location>
        <begin position="264"/>
        <end position="274"/>
    </location>
</feature>
<dbReference type="GO" id="GO:0005634">
    <property type="term" value="C:nucleus"/>
    <property type="evidence" value="ECO:0007669"/>
    <property type="project" value="UniProtKB-SubCell"/>
</dbReference>
<dbReference type="PROSITE" id="PS50048">
    <property type="entry name" value="ZN2_CY6_FUNGAL_2"/>
    <property type="match status" value="1"/>
</dbReference>
<feature type="region of interest" description="Disordered" evidence="5">
    <location>
        <begin position="793"/>
        <end position="874"/>
    </location>
</feature>
<feature type="region of interest" description="Disordered" evidence="5">
    <location>
        <begin position="1"/>
        <end position="63"/>
    </location>
</feature>
<reference evidence="8 9" key="1">
    <citation type="journal article" date="2016" name="Mol. Biol. Evol.">
        <title>Comparative Genomics of Early-Diverging Mushroom-Forming Fungi Provides Insights into the Origins of Lignocellulose Decay Capabilities.</title>
        <authorList>
            <person name="Nagy L.G."/>
            <person name="Riley R."/>
            <person name="Tritt A."/>
            <person name="Adam C."/>
            <person name="Daum C."/>
            <person name="Floudas D."/>
            <person name="Sun H."/>
            <person name="Yadav J.S."/>
            <person name="Pangilinan J."/>
            <person name="Larsson K.H."/>
            <person name="Matsuura K."/>
            <person name="Barry K."/>
            <person name="Labutti K."/>
            <person name="Kuo R."/>
            <person name="Ohm R.A."/>
            <person name="Bhattacharya S.S."/>
            <person name="Shirouzu T."/>
            <person name="Yoshinaga Y."/>
            <person name="Martin F.M."/>
            <person name="Grigoriev I.V."/>
            <person name="Hibbett D.S."/>
        </authorList>
    </citation>
    <scope>NUCLEOTIDE SEQUENCE [LARGE SCALE GENOMIC DNA]</scope>
    <source>
        <strain evidence="8 9">HHB9708</strain>
    </source>
</reference>
<feature type="region of interest" description="Disordered" evidence="5">
    <location>
        <begin position="172"/>
        <end position="215"/>
    </location>
</feature>
<dbReference type="AlphaFoldDB" id="A0A164WDI7"/>
<name>A0A164WDI7_9AGAM</name>
<organism evidence="8 9">
    <name type="scientific">Sistotremastrum niveocremeum HHB9708</name>
    <dbReference type="NCBI Taxonomy" id="1314777"/>
    <lineage>
        <taxon>Eukaryota</taxon>
        <taxon>Fungi</taxon>
        <taxon>Dikarya</taxon>
        <taxon>Basidiomycota</taxon>
        <taxon>Agaricomycotina</taxon>
        <taxon>Agaricomycetes</taxon>
        <taxon>Sistotremastrales</taxon>
        <taxon>Sistotremastraceae</taxon>
        <taxon>Sertulicium</taxon>
        <taxon>Sertulicium niveocremeum</taxon>
    </lineage>
</organism>
<evidence type="ECO:0000313" key="9">
    <source>
        <dbReference type="Proteomes" id="UP000076722"/>
    </source>
</evidence>
<evidence type="ECO:0000313" key="8">
    <source>
        <dbReference type="EMBL" id="KZS94960.1"/>
    </source>
</evidence>
<feature type="compositionally biased region" description="Polar residues" evidence="5">
    <location>
        <begin position="794"/>
        <end position="805"/>
    </location>
</feature>
<feature type="compositionally biased region" description="Gly residues" evidence="5">
    <location>
        <begin position="20"/>
        <end position="42"/>
    </location>
</feature>
<evidence type="ECO:0000259" key="6">
    <source>
        <dbReference type="PROSITE" id="PS50048"/>
    </source>
</evidence>
<evidence type="ECO:0000256" key="3">
    <source>
        <dbReference type="ARBA" id="ARBA00023242"/>
    </source>
</evidence>
<feature type="region of interest" description="Disordered" evidence="5">
    <location>
        <begin position="888"/>
        <end position="916"/>
    </location>
</feature>
<keyword evidence="9" id="KW-1185">Reference proteome</keyword>
<dbReference type="SMART" id="SM00906">
    <property type="entry name" value="Fungal_trans"/>
    <property type="match status" value="1"/>
</dbReference>
<keyword evidence="4" id="KW-0175">Coiled coil</keyword>
<dbReference type="OrthoDB" id="424974at2759"/>
<dbReference type="PANTHER" id="PTHR31001">
    <property type="entry name" value="UNCHARACTERIZED TRANSCRIPTIONAL REGULATORY PROTEIN"/>
    <property type="match status" value="1"/>
</dbReference>
<feature type="region of interest" description="Disordered" evidence="5">
    <location>
        <begin position="250"/>
        <end position="291"/>
    </location>
</feature>
<dbReference type="PROSITE" id="PS00463">
    <property type="entry name" value="ZN2_CY6_FUNGAL_1"/>
    <property type="match status" value="1"/>
</dbReference>
<evidence type="ECO:0000256" key="1">
    <source>
        <dbReference type="ARBA" id="ARBA00004123"/>
    </source>
</evidence>
<feature type="compositionally biased region" description="Low complexity" evidence="5">
    <location>
        <begin position="806"/>
        <end position="815"/>
    </location>
</feature>
<dbReference type="PANTHER" id="PTHR31001:SF56">
    <property type="entry name" value="ZN(2)-C6 FUNGAL-TYPE DOMAIN-CONTAINING PROTEIN"/>
    <property type="match status" value="1"/>
</dbReference>
<dbReference type="InterPro" id="IPR036864">
    <property type="entry name" value="Zn2-C6_fun-type_DNA-bd_sf"/>
</dbReference>
<evidence type="ECO:0000256" key="5">
    <source>
        <dbReference type="SAM" id="MobiDB-lite"/>
    </source>
</evidence>
<gene>
    <name evidence="8" type="ORF">SISNIDRAFT_453127</name>
</gene>
<accession>A0A164WDI7</accession>
<dbReference type="PROSITE" id="PS51379">
    <property type="entry name" value="4FE4S_FER_2"/>
    <property type="match status" value="1"/>
</dbReference>
<dbReference type="Pfam" id="PF00172">
    <property type="entry name" value="Zn_clus"/>
    <property type="match status" value="1"/>
</dbReference>